<dbReference type="Proteomes" id="UP001605036">
    <property type="component" value="Unassembled WGS sequence"/>
</dbReference>
<evidence type="ECO:0000313" key="2">
    <source>
        <dbReference type="Proteomes" id="UP001605036"/>
    </source>
</evidence>
<organism evidence="1 2">
    <name type="scientific">Riccia fluitans</name>
    <dbReference type="NCBI Taxonomy" id="41844"/>
    <lineage>
        <taxon>Eukaryota</taxon>
        <taxon>Viridiplantae</taxon>
        <taxon>Streptophyta</taxon>
        <taxon>Embryophyta</taxon>
        <taxon>Marchantiophyta</taxon>
        <taxon>Marchantiopsida</taxon>
        <taxon>Marchantiidae</taxon>
        <taxon>Marchantiales</taxon>
        <taxon>Ricciaceae</taxon>
        <taxon>Riccia</taxon>
    </lineage>
</organism>
<accession>A0ABD1YLT9</accession>
<dbReference type="AlphaFoldDB" id="A0ABD1YLT9"/>
<comment type="caution">
    <text evidence="1">The sequence shown here is derived from an EMBL/GenBank/DDBJ whole genome shotgun (WGS) entry which is preliminary data.</text>
</comment>
<name>A0ABD1YLT9_9MARC</name>
<gene>
    <name evidence="1" type="ORF">R1flu_015343</name>
</gene>
<reference evidence="1 2" key="1">
    <citation type="submission" date="2024-09" db="EMBL/GenBank/DDBJ databases">
        <title>Chromosome-scale assembly of Riccia fluitans.</title>
        <authorList>
            <person name="Paukszto L."/>
            <person name="Sawicki J."/>
            <person name="Karawczyk K."/>
            <person name="Piernik-Szablinska J."/>
            <person name="Szczecinska M."/>
            <person name="Mazdziarz M."/>
        </authorList>
    </citation>
    <scope>NUCLEOTIDE SEQUENCE [LARGE SCALE GENOMIC DNA]</scope>
    <source>
        <strain evidence="1">Rf_01</strain>
        <tissue evidence="1">Aerial parts of the thallus</tissue>
    </source>
</reference>
<sequence length="112" mass="12529">MQKTLCGQTLTTALIKEPLLVFYSRLKGCGQRHETSFSNIQAPVFTSRSSPISSRVSLCPAFPDARAYSTNQRLEFVGRSNSFGLEVLRFSRRECLSQCFESVGGRSGRLWS</sequence>
<proteinExistence type="predicted"/>
<evidence type="ECO:0000313" key="1">
    <source>
        <dbReference type="EMBL" id="KAL2630657.1"/>
    </source>
</evidence>
<dbReference type="EMBL" id="JBHFFA010000004">
    <property type="protein sequence ID" value="KAL2630657.1"/>
    <property type="molecule type" value="Genomic_DNA"/>
</dbReference>
<protein>
    <submittedName>
        <fullName evidence="1">Uncharacterized protein</fullName>
    </submittedName>
</protein>
<keyword evidence="2" id="KW-1185">Reference proteome</keyword>